<comment type="caution">
    <text evidence="2">The sequence shown here is derived from an EMBL/GenBank/DDBJ whole genome shotgun (WGS) entry which is preliminary data.</text>
</comment>
<evidence type="ECO:0000313" key="3">
    <source>
        <dbReference type="Proteomes" id="UP000191980"/>
    </source>
</evidence>
<dbReference type="InterPro" id="IPR052715">
    <property type="entry name" value="RAYT_transposase"/>
</dbReference>
<dbReference type="InterPro" id="IPR002686">
    <property type="entry name" value="Transposase_17"/>
</dbReference>
<sequence length="176" mass="21120">MTDYRRLYVKGAMWFFTVNLAYRYQSTLLVDEINLLRESFRYVKERHACTINAIVFMPEHLHCIWTLPDGDADYSTRWKLLKSYFSRGIPKGEHISHSRTKRQERGIWQRRFWAHLIISQKDFNSHVDYIHWNPVKHGQVKYACDWPYSSFHHYVSRGVYSKDWGHSGEFVIDGGE</sequence>
<dbReference type="OrthoDB" id="9794403at2"/>
<dbReference type="InterPro" id="IPR036515">
    <property type="entry name" value="Transposase_17_sf"/>
</dbReference>
<dbReference type="Gene3D" id="3.30.70.1290">
    <property type="entry name" value="Transposase IS200-like"/>
    <property type="match status" value="1"/>
</dbReference>
<evidence type="ECO:0000259" key="1">
    <source>
        <dbReference type="SMART" id="SM01321"/>
    </source>
</evidence>
<dbReference type="SUPFAM" id="SSF143422">
    <property type="entry name" value="Transposase IS200-like"/>
    <property type="match status" value="1"/>
</dbReference>
<dbReference type="PANTHER" id="PTHR36966">
    <property type="entry name" value="REP-ASSOCIATED TYROSINE TRANSPOSASE"/>
    <property type="match status" value="1"/>
</dbReference>
<name>A0A1V8M5Z9_9GAMM</name>
<dbReference type="GO" id="GO:0043565">
    <property type="term" value="F:sequence-specific DNA binding"/>
    <property type="evidence" value="ECO:0007669"/>
    <property type="project" value="TreeGrafter"/>
</dbReference>
<dbReference type="STRING" id="1420851.AU255_02655"/>
<accession>A0A1V8M5Z9</accession>
<dbReference type="PANTHER" id="PTHR36966:SF1">
    <property type="entry name" value="REP-ASSOCIATED TYROSINE TRANSPOSASE"/>
    <property type="match status" value="1"/>
</dbReference>
<evidence type="ECO:0000313" key="2">
    <source>
        <dbReference type="EMBL" id="OQK16823.1"/>
    </source>
</evidence>
<dbReference type="AlphaFoldDB" id="A0A1V8M5Z9"/>
<gene>
    <name evidence="2" type="ORF">AU255_02655</name>
</gene>
<dbReference type="EMBL" id="LPUF01000001">
    <property type="protein sequence ID" value="OQK16823.1"/>
    <property type="molecule type" value="Genomic_DNA"/>
</dbReference>
<feature type="domain" description="Transposase IS200-like" evidence="1">
    <location>
        <begin position="9"/>
        <end position="133"/>
    </location>
</feature>
<dbReference type="SMART" id="SM01321">
    <property type="entry name" value="Y1_Tnp"/>
    <property type="match status" value="1"/>
</dbReference>
<dbReference type="Pfam" id="PF01797">
    <property type="entry name" value="Y1_Tnp"/>
    <property type="match status" value="1"/>
</dbReference>
<keyword evidence="3" id="KW-1185">Reference proteome</keyword>
<dbReference type="Proteomes" id="UP000191980">
    <property type="component" value="Unassembled WGS sequence"/>
</dbReference>
<organism evidence="2 3">
    <name type="scientific">Methyloprofundus sedimenti</name>
    <dbReference type="NCBI Taxonomy" id="1420851"/>
    <lineage>
        <taxon>Bacteria</taxon>
        <taxon>Pseudomonadati</taxon>
        <taxon>Pseudomonadota</taxon>
        <taxon>Gammaproteobacteria</taxon>
        <taxon>Methylococcales</taxon>
        <taxon>Methylococcaceae</taxon>
        <taxon>Methyloprofundus</taxon>
    </lineage>
</organism>
<protein>
    <recommendedName>
        <fullName evidence="1">Transposase IS200-like domain-containing protein</fullName>
    </recommendedName>
</protein>
<dbReference type="GO" id="GO:0006313">
    <property type="term" value="P:DNA transposition"/>
    <property type="evidence" value="ECO:0007669"/>
    <property type="project" value="InterPro"/>
</dbReference>
<reference evidence="2 3" key="1">
    <citation type="submission" date="2015-12" db="EMBL/GenBank/DDBJ databases">
        <authorList>
            <person name="Shamseldin A."/>
            <person name="Moawad H."/>
            <person name="Abd El-Rahim W.M."/>
            <person name="Sadowsky M.J."/>
        </authorList>
    </citation>
    <scope>NUCLEOTIDE SEQUENCE [LARGE SCALE GENOMIC DNA]</scope>
    <source>
        <strain evidence="2 3">WF1</strain>
    </source>
</reference>
<dbReference type="GO" id="GO:0004803">
    <property type="term" value="F:transposase activity"/>
    <property type="evidence" value="ECO:0007669"/>
    <property type="project" value="InterPro"/>
</dbReference>
<dbReference type="RefSeq" id="WP_080521440.1">
    <property type="nucleotide sequence ID" value="NZ_LPUF01000001.1"/>
</dbReference>
<dbReference type="NCBIfam" id="NF047646">
    <property type="entry name" value="REP_Tyr_transpos"/>
    <property type="match status" value="1"/>
</dbReference>
<proteinExistence type="predicted"/>